<evidence type="ECO:0000313" key="1">
    <source>
        <dbReference type="EMBL" id="KKM67608.1"/>
    </source>
</evidence>
<accession>A0A0F9JDD5</accession>
<sequence>MASGDTLAKFLPQSNEPPANFARIDSRIGTTHPVLDFALTEETIFSDVLPRNYAGGGITAYLHYAMTSAVANDIKLETSLERIGDQQQDLDADGFAAAQNTGDITVPGTSGLVDIITSTHTDGAQMDSIAVGEGFRLKVKRVAVVGTDASGDLELRFVEIKEN</sequence>
<name>A0A0F9JDD5_9ZZZZ</name>
<protein>
    <submittedName>
        <fullName evidence="1">Uncharacterized protein</fullName>
    </submittedName>
</protein>
<organism evidence="1">
    <name type="scientific">marine sediment metagenome</name>
    <dbReference type="NCBI Taxonomy" id="412755"/>
    <lineage>
        <taxon>unclassified sequences</taxon>
        <taxon>metagenomes</taxon>
        <taxon>ecological metagenomes</taxon>
    </lineage>
</organism>
<dbReference type="EMBL" id="LAZR01010319">
    <property type="protein sequence ID" value="KKM67608.1"/>
    <property type="molecule type" value="Genomic_DNA"/>
</dbReference>
<reference evidence="1" key="1">
    <citation type="journal article" date="2015" name="Nature">
        <title>Complex archaea that bridge the gap between prokaryotes and eukaryotes.</title>
        <authorList>
            <person name="Spang A."/>
            <person name="Saw J.H."/>
            <person name="Jorgensen S.L."/>
            <person name="Zaremba-Niedzwiedzka K."/>
            <person name="Martijn J."/>
            <person name="Lind A.E."/>
            <person name="van Eijk R."/>
            <person name="Schleper C."/>
            <person name="Guy L."/>
            <person name="Ettema T.J."/>
        </authorList>
    </citation>
    <scope>NUCLEOTIDE SEQUENCE</scope>
</reference>
<dbReference type="AlphaFoldDB" id="A0A0F9JDD5"/>
<proteinExistence type="predicted"/>
<gene>
    <name evidence="1" type="ORF">LCGC14_1469440</name>
</gene>
<comment type="caution">
    <text evidence="1">The sequence shown here is derived from an EMBL/GenBank/DDBJ whole genome shotgun (WGS) entry which is preliminary data.</text>
</comment>